<feature type="region of interest" description="Disordered" evidence="1">
    <location>
        <begin position="89"/>
        <end position="115"/>
    </location>
</feature>
<evidence type="ECO:0000313" key="2">
    <source>
        <dbReference type="EMBL" id="MFC4110331.1"/>
    </source>
</evidence>
<proteinExistence type="predicted"/>
<reference evidence="3" key="1">
    <citation type="journal article" date="2019" name="Int. J. Syst. Evol. Microbiol.">
        <title>The Global Catalogue of Microorganisms (GCM) 10K type strain sequencing project: providing services to taxonomists for standard genome sequencing and annotation.</title>
        <authorList>
            <consortium name="The Broad Institute Genomics Platform"/>
            <consortium name="The Broad Institute Genome Sequencing Center for Infectious Disease"/>
            <person name="Wu L."/>
            <person name="Ma J."/>
        </authorList>
    </citation>
    <scope>NUCLEOTIDE SEQUENCE [LARGE SCALE GENOMIC DNA]</scope>
    <source>
        <strain evidence="3">2902at01</strain>
    </source>
</reference>
<accession>A0ABV8KW20</accession>
<protein>
    <submittedName>
        <fullName evidence="2">Uncharacterized protein</fullName>
    </submittedName>
</protein>
<keyword evidence="3" id="KW-1185">Reference proteome</keyword>
<evidence type="ECO:0000313" key="3">
    <source>
        <dbReference type="Proteomes" id="UP001595868"/>
    </source>
</evidence>
<dbReference type="Proteomes" id="UP001595868">
    <property type="component" value="Unassembled WGS sequence"/>
</dbReference>
<organism evidence="2 3">
    <name type="scientific">Micromonospora zhanjiangensis</name>
    <dbReference type="NCBI Taxonomy" id="1522057"/>
    <lineage>
        <taxon>Bacteria</taxon>
        <taxon>Bacillati</taxon>
        <taxon>Actinomycetota</taxon>
        <taxon>Actinomycetes</taxon>
        <taxon>Micromonosporales</taxon>
        <taxon>Micromonosporaceae</taxon>
        <taxon>Micromonospora</taxon>
    </lineage>
</organism>
<feature type="region of interest" description="Disordered" evidence="1">
    <location>
        <begin position="151"/>
        <end position="176"/>
    </location>
</feature>
<dbReference type="EMBL" id="JBHSBN010000039">
    <property type="protein sequence ID" value="MFC4110331.1"/>
    <property type="molecule type" value="Genomic_DNA"/>
</dbReference>
<gene>
    <name evidence="2" type="ORF">ACFOX0_30980</name>
</gene>
<name>A0ABV8KW20_9ACTN</name>
<dbReference type="RefSeq" id="WP_377552642.1">
    <property type="nucleotide sequence ID" value="NZ_JBHSBN010000039.1"/>
</dbReference>
<comment type="caution">
    <text evidence="2">The sequence shown here is derived from an EMBL/GenBank/DDBJ whole genome shotgun (WGS) entry which is preliminary data.</text>
</comment>
<evidence type="ECO:0000256" key="1">
    <source>
        <dbReference type="SAM" id="MobiDB-lite"/>
    </source>
</evidence>
<sequence length="222" mass="23416">MDEVLARLKSAIEQLDTAAITAARSEADARQAETHYREAGGGSDHPAVRGAVSESITAAEKAGKVARLLAETSGHLTAYVNTIVPGAAPTRKATDSAQPTGEELVSDTVSRTSTTPGIESYLNRLTRKADDLKDHAENATNTVQTFLQSLRDRHGPSGSQSTGTTVPTAPPVQPPAKIDAAETAGHIVVVGLAAGIVILKTTEVVDTWLARLKKREHQDRPE</sequence>